<dbReference type="Pfam" id="PF20241">
    <property type="entry name" value="DUF6598"/>
    <property type="match status" value="1"/>
</dbReference>
<dbReference type="EnsemblPlants" id="AUR62014027-RA">
    <property type="protein sequence ID" value="AUR62014027-RA:cds"/>
    <property type="gene ID" value="AUR62014027"/>
</dbReference>
<feature type="domain" description="DUF6598" evidence="1">
    <location>
        <begin position="98"/>
        <end position="218"/>
    </location>
</feature>
<sequence length="362" mass="38541">TVVVAPPTTPPFASTQSAVVVAPLSSLLHCRRCSTLGVTQSLLSLPLPHSIAAVRPQPPPTTPPFSLSLLTCCPRLPGMENITEKMANIQEYAAVKVMFSNNVQATLSVKLINGDGEDPADVYGNINGRFGIGSQFSLFAKQQSQRIEVRPGEFIPLSRSDVNVPEEAREMEIEAYLMDYDSVSPDDEIANGKAVFLVKASGESDKKTITGKYGSIEVNENISEEMANIQEYAAVKVMFSNNVQATLSVKLINGDGEDPAGVYGNINGRFGIGSQFSLFAKQQSQRIEVRPGFVGGRGSWAAIFRGGLGFVGGRGSWVVWVSWVGRCSGVGGFRGLVGISRLVGFVGEIGGGGLDFVGGWDS</sequence>
<protein>
    <recommendedName>
        <fullName evidence="1">DUF6598 domain-containing protein</fullName>
    </recommendedName>
</protein>
<keyword evidence="3" id="KW-1185">Reference proteome</keyword>
<reference evidence="2" key="2">
    <citation type="submission" date="2021-03" db="UniProtKB">
        <authorList>
            <consortium name="EnsemblPlants"/>
        </authorList>
    </citation>
    <scope>IDENTIFICATION</scope>
</reference>
<name>A0A803LJ80_CHEQI</name>
<dbReference type="InterPro" id="IPR046533">
    <property type="entry name" value="DUF6598"/>
</dbReference>
<evidence type="ECO:0000259" key="1">
    <source>
        <dbReference type="Pfam" id="PF20241"/>
    </source>
</evidence>
<dbReference type="AlphaFoldDB" id="A0A803LJ80"/>
<reference evidence="2" key="1">
    <citation type="journal article" date="2017" name="Nature">
        <title>The genome of Chenopodium quinoa.</title>
        <authorList>
            <person name="Jarvis D.E."/>
            <person name="Ho Y.S."/>
            <person name="Lightfoot D.J."/>
            <person name="Schmoeckel S.M."/>
            <person name="Li B."/>
            <person name="Borm T.J.A."/>
            <person name="Ohyanagi H."/>
            <person name="Mineta K."/>
            <person name="Michell C.T."/>
            <person name="Saber N."/>
            <person name="Kharbatia N.M."/>
            <person name="Rupper R.R."/>
            <person name="Sharp A.R."/>
            <person name="Dally N."/>
            <person name="Boughton B.A."/>
            <person name="Woo Y.H."/>
            <person name="Gao G."/>
            <person name="Schijlen E.G.W.M."/>
            <person name="Guo X."/>
            <person name="Momin A.A."/>
            <person name="Negrao S."/>
            <person name="Al-Babili S."/>
            <person name="Gehring C."/>
            <person name="Roessner U."/>
            <person name="Jung C."/>
            <person name="Murphy K."/>
            <person name="Arold S.T."/>
            <person name="Gojobori T."/>
            <person name="van der Linden C.G."/>
            <person name="van Loo E.N."/>
            <person name="Jellen E.N."/>
            <person name="Maughan P.J."/>
            <person name="Tester M."/>
        </authorList>
    </citation>
    <scope>NUCLEOTIDE SEQUENCE [LARGE SCALE GENOMIC DNA]</scope>
    <source>
        <strain evidence="2">cv. PI 614886</strain>
    </source>
</reference>
<proteinExistence type="predicted"/>
<dbReference type="Proteomes" id="UP000596660">
    <property type="component" value="Unplaced"/>
</dbReference>
<organism evidence="2 3">
    <name type="scientific">Chenopodium quinoa</name>
    <name type="common">Quinoa</name>
    <dbReference type="NCBI Taxonomy" id="63459"/>
    <lineage>
        <taxon>Eukaryota</taxon>
        <taxon>Viridiplantae</taxon>
        <taxon>Streptophyta</taxon>
        <taxon>Embryophyta</taxon>
        <taxon>Tracheophyta</taxon>
        <taxon>Spermatophyta</taxon>
        <taxon>Magnoliopsida</taxon>
        <taxon>eudicotyledons</taxon>
        <taxon>Gunneridae</taxon>
        <taxon>Pentapetalae</taxon>
        <taxon>Caryophyllales</taxon>
        <taxon>Chenopodiaceae</taxon>
        <taxon>Chenopodioideae</taxon>
        <taxon>Atripliceae</taxon>
        <taxon>Chenopodium</taxon>
    </lineage>
</organism>
<evidence type="ECO:0000313" key="3">
    <source>
        <dbReference type="Proteomes" id="UP000596660"/>
    </source>
</evidence>
<accession>A0A803LJ80</accession>
<dbReference type="Gramene" id="AUR62014027-RA">
    <property type="protein sequence ID" value="AUR62014027-RA:cds"/>
    <property type="gene ID" value="AUR62014027"/>
</dbReference>
<evidence type="ECO:0000313" key="2">
    <source>
        <dbReference type="EnsemblPlants" id="AUR62014027-RA:cds"/>
    </source>
</evidence>